<evidence type="ECO:0000313" key="10">
    <source>
        <dbReference type="EMBL" id="ALE92422.1"/>
    </source>
</evidence>
<evidence type="ECO:0000256" key="3">
    <source>
        <dbReference type="ARBA" id="ARBA00022679"/>
    </source>
</evidence>
<evidence type="ECO:0000256" key="6">
    <source>
        <dbReference type="ARBA" id="ARBA00023136"/>
    </source>
</evidence>
<feature type="transmembrane region" description="Helical" evidence="9">
    <location>
        <begin position="32"/>
        <end position="55"/>
    </location>
</feature>
<feature type="transmembrane region" description="Helical" evidence="9">
    <location>
        <begin position="350"/>
        <end position="369"/>
    </location>
</feature>
<dbReference type="GO" id="GO:0016020">
    <property type="term" value="C:membrane"/>
    <property type="evidence" value="ECO:0007669"/>
    <property type="project" value="UniProtKB-SubCell"/>
</dbReference>
<keyword evidence="3" id="KW-0808">Transferase</keyword>
<dbReference type="EMBL" id="CP012677">
    <property type="protein sequence ID" value="ALE92422.1"/>
    <property type="molecule type" value="Genomic_DNA"/>
</dbReference>
<dbReference type="KEGG" id="aaq:AOC05_09010"/>
<dbReference type="AlphaFoldDB" id="A0A0M4QMP0"/>
<comment type="similarity">
    <text evidence="7">Belongs to the MptA/B family.</text>
</comment>
<evidence type="ECO:0000256" key="5">
    <source>
        <dbReference type="ARBA" id="ARBA00022989"/>
    </source>
</evidence>
<feature type="transmembrane region" description="Helical" evidence="9">
    <location>
        <begin position="75"/>
        <end position="92"/>
    </location>
</feature>
<name>A0A0M4QMP0_9MICC</name>
<evidence type="ECO:0000256" key="7">
    <source>
        <dbReference type="ARBA" id="ARBA00043987"/>
    </source>
</evidence>
<evidence type="ECO:0000313" key="11">
    <source>
        <dbReference type="Proteomes" id="UP000062833"/>
    </source>
</evidence>
<evidence type="ECO:0000256" key="8">
    <source>
        <dbReference type="SAM" id="MobiDB-lite"/>
    </source>
</evidence>
<feature type="transmembrane region" description="Helical" evidence="9">
    <location>
        <begin position="381"/>
        <end position="399"/>
    </location>
</feature>
<proteinExistence type="inferred from homology"/>
<feature type="region of interest" description="Disordered" evidence="8">
    <location>
        <begin position="1"/>
        <end position="23"/>
    </location>
</feature>
<evidence type="ECO:0008006" key="12">
    <source>
        <dbReference type="Google" id="ProtNLM"/>
    </source>
</evidence>
<feature type="transmembrane region" description="Helical" evidence="9">
    <location>
        <begin position="448"/>
        <end position="468"/>
    </location>
</feature>
<dbReference type="NCBIfam" id="NF038066">
    <property type="entry name" value="MptB"/>
    <property type="match status" value="1"/>
</dbReference>
<gene>
    <name evidence="10" type="ORF">AOC05_09010</name>
</gene>
<keyword evidence="2" id="KW-0328">Glycosyltransferase</keyword>
<evidence type="ECO:0000256" key="4">
    <source>
        <dbReference type="ARBA" id="ARBA00022692"/>
    </source>
</evidence>
<sequence>MTFDGRRHVRKASPRASGDASGELGTAAQQPWIALLQGMLGSMLILAGSLGVGWIANGSPMIRNSLVIALRTDGSGVVVSTIALTLGAMILLRSWLRLGQRLSLWGPGSLKQVVLAVVLWGAPLFVAVPIFSRDVFAYTGQGRLMAEGMNPYTTGISALSNWFMLGTDPSWAENRTPYGPLFLWLSRGVVAITGAQPELSVLFFRLLACVGVALCVIFLPKLAELGGFNGARALWIAVANPLFLISFIASAHNDALMVGLAVCGVYLAATRKPFLAIVLVTASIAVKPITIVLLPFIGLLWAGTAAGWGRRFAGCGATGAISLFLLWLAGIPHNLGFGWTWALLDSIPGYTGYSPSGFVGQLVGSLANAVGLDGGIFENGFRTLLTVGSVGIAGWLVLFGDPQKVLRRLALAFAAVVMLAPIIQPWYILWFLPFLAATGIKNDWQIKVCYVVIGFFVVFGAQDQLFVWNFVDLPMATKALSSWVAIAVVGYLLLIDVHTRKLLFTKGLELAHALPLK</sequence>
<feature type="transmembrane region" description="Helical" evidence="9">
    <location>
        <begin position="235"/>
        <end position="268"/>
    </location>
</feature>
<dbReference type="Pfam" id="PF26314">
    <property type="entry name" value="MptA_B_family"/>
    <property type="match status" value="1"/>
</dbReference>
<keyword evidence="5 9" id="KW-1133">Transmembrane helix</keyword>
<feature type="transmembrane region" description="Helical" evidence="9">
    <location>
        <begin position="113"/>
        <end position="131"/>
    </location>
</feature>
<dbReference type="InterPro" id="IPR049829">
    <property type="entry name" value="MptA/B-like"/>
</dbReference>
<accession>A0A0M4QMP0</accession>
<protein>
    <recommendedName>
        <fullName evidence="12">Alpha-1,6-mannosyltransferase</fullName>
    </recommendedName>
</protein>
<evidence type="ECO:0000256" key="2">
    <source>
        <dbReference type="ARBA" id="ARBA00022676"/>
    </source>
</evidence>
<dbReference type="RefSeq" id="WP_197277924.1">
    <property type="nucleotide sequence ID" value="NZ_CP012677.1"/>
</dbReference>
<reference evidence="11" key="1">
    <citation type="submission" date="2015-09" db="EMBL/GenBank/DDBJ databases">
        <title>Complete genome of Arthrobacter alpinus strain R3.8.</title>
        <authorList>
            <person name="See-Too W.S."/>
            <person name="Chan K.G."/>
        </authorList>
    </citation>
    <scope>NUCLEOTIDE SEQUENCE [LARGE SCALE GENOMIC DNA]</scope>
    <source>
        <strain evidence="11">R3.8</strain>
    </source>
</reference>
<keyword evidence="4 9" id="KW-0812">Transmembrane</keyword>
<keyword evidence="11" id="KW-1185">Reference proteome</keyword>
<feature type="transmembrane region" description="Helical" evidence="9">
    <location>
        <begin position="411"/>
        <end position="436"/>
    </location>
</feature>
<dbReference type="Proteomes" id="UP000062833">
    <property type="component" value="Chromosome"/>
</dbReference>
<evidence type="ECO:0000256" key="1">
    <source>
        <dbReference type="ARBA" id="ARBA00004141"/>
    </source>
</evidence>
<organism evidence="10 11">
    <name type="scientific">Arthrobacter alpinus</name>
    <dbReference type="NCBI Taxonomy" id="656366"/>
    <lineage>
        <taxon>Bacteria</taxon>
        <taxon>Bacillati</taxon>
        <taxon>Actinomycetota</taxon>
        <taxon>Actinomycetes</taxon>
        <taxon>Micrococcales</taxon>
        <taxon>Micrococcaceae</taxon>
        <taxon>Arthrobacter</taxon>
    </lineage>
</organism>
<comment type="subcellular location">
    <subcellularLocation>
        <location evidence="1">Membrane</location>
        <topology evidence="1">Multi-pass membrane protein</topology>
    </subcellularLocation>
</comment>
<keyword evidence="6 9" id="KW-0472">Membrane</keyword>
<feature type="transmembrane region" description="Helical" evidence="9">
    <location>
        <begin position="202"/>
        <end position="223"/>
    </location>
</feature>
<dbReference type="PATRIC" id="fig|656366.3.peg.1958"/>
<evidence type="ECO:0000256" key="9">
    <source>
        <dbReference type="SAM" id="Phobius"/>
    </source>
</evidence>
<dbReference type="GO" id="GO:0016757">
    <property type="term" value="F:glycosyltransferase activity"/>
    <property type="evidence" value="ECO:0007669"/>
    <property type="project" value="UniProtKB-KW"/>
</dbReference>
<feature type="transmembrane region" description="Helical" evidence="9">
    <location>
        <begin position="480"/>
        <end position="497"/>
    </location>
</feature>